<feature type="compositionally biased region" description="Basic and acidic residues" evidence="1">
    <location>
        <begin position="236"/>
        <end position="254"/>
    </location>
</feature>
<protein>
    <submittedName>
        <fullName evidence="2">Uncharacterized protein</fullName>
    </submittedName>
</protein>
<dbReference type="EMBL" id="LSBJ02000007">
    <property type="protein sequence ID" value="OAQ61799.1"/>
    <property type="molecule type" value="Genomic_DNA"/>
</dbReference>
<proteinExistence type="predicted"/>
<dbReference type="GeneID" id="28852090"/>
<gene>
    <name evidence="2" type="ORF">VFPPC_09583</name>
</gene>
<reference evidence="2 3" key="1">
    <citation type="journal article" date="2016" name="PLoS Pathog.">
        <title>Biosynthesis of antibiotic leucinostatins in bio-control fungus Purpureocillium lilacinum and their inhibition on phytophthora revealed by genome mining.</title>
        <authorList>
            <person name="Wang G."/>
            <person name="Liu Z."/>
            <person name="Lin R."/>
            <person name="Li E."/>
            <person name="Mao Z."/>
            <person name="Ling J."/>
            <person name="Yang Y."/>
            <person name="Yin W.B."/>
            <person name="Xie B."/>
        </authorList>
    </citation>
    <scope>NUCLEOTIDE SEQUENCE [LARGE SCALE GENOMIC DNA]</scope>
    <source>
        <strain evidence="2">170</strain>
    </source>
</reference>
<dbReference type="KEGG" id="pchm:VFPPC_09583"/>
<feature type="compositionally biased region" description="Basic residues" evidence="1">
    <location>
        <begin position="225"/>
        <end position="235"/>
    </location>
</feature>
<dbReference type="RefSeq" id="XP_018139503.1">
    <property type="nucleotide sequence ID" value="XM_018288096.1"/>
</dbReference>
<feature type="region of interest" description="Disordered" evidence="1">
    <location>
        <begin position="219"/>
        <end position="254"/>
    </location>
</feature>
<evidence type="ECO:0000256" key="1">
    <source>
        <dbReference type="SAM" id="MobiDB-lite"/>
    </source>
</evidence>
<name>A0A179F9M5_METCM</name>
<keyword evidence="3" id="KW-1185">Reference proteome</keyword>
<accession>A0A179F9M5</accession>
<dbReference type="OrthoDB" id="4940277at2759"/>
<evidence type="ECO:0000313" key="2">
    <source>
        <dbReference type="EMBL" id="OAQ61799.1"/>
    </source>
</evidence>
<sequence length="289" mass="32401">MEELRCAAIIANLEGIKHLAMWMGEFTKSTSIANLDNRVRRLETSFCITSPPPVTEPTWKGLVWRVWRLRSRIPRDTVNELEADASTAGKDLVSMIRDSSEITLADVTSAVHSIKGVKKLDPDDKFDSDDAQLSYCLQVLCNVIGENQSLLGCIPMTIVDIYATAVRVSIQFEKNGRWGPHLPGMRPPHVPARCGTKPAKPCCGCCSCFCHNNRPGGITVPPPARRGRVPARRAPRCRERSTSSERSERSVREKPSRFEWFRKLCFWKRDTVKDDESISSSDGSRTIVD</sequence>
<organism evidence="2 3">
    <name type="scientific">Pochonia chlamydosporia 170</name>
    <dbReference type="NCBI Taxonomy" id="1380566"/>
    <lineage>
        <taxon>Eukaryota</taxon>
        <taxon>Fungi</taxon>
        <taxon>Dikarya</taxon>
        <taxon>Ascomycota</taxon>
        <taxon>Pezizomycotina</taxon>
        <taxon>Sordariomycetes</taxon>
        <taxon>Hypocreomycetidae</taxon>
        <taxon>Hypocreales</taxon>
        <taxon>Clavicipitaceae</taxon>
        <taxon>Pochonia</taxon>
    </lineage>
</organism>
<evidence type="ECO:0000313" key="3">
    <source>
        <dbReference type="Proteomes" id="UP000078397"/>
    </source>
</evidence>
<dbReference type="Proteomes" id="UP000078397">
    <property type="component" value="Unassembled WGS sequence"/>
</dbReference>
<comment type="caution">
    <text evidence="2">The sequence shown here is derived from an EMBL/GenBank/DDBJ whole genome shotgun (WGS) entry which is preliminary data.</text>
</comment>
<dbReference type="AlphaFoldDB" id="A0A179F9M5"/>